<dbReference type="Proteomes" id="UP001530400">
    <property type="component" value="Unassembled WGS sequence"/>
</dbReference>
<feature type="region of interest" description="Disordered" evidence="1">
    <location>
        <begin position="150"/>
        <end position="254"/>
    </location>
</feature>
<name>A0ABD3N651_9STRA</name>
<comment type="caution">
    <text evidence="2">The sequence shown here is derived from an EMBL/GenBank/DDBJ whole genome shotgun (WGS) entry which is preliminary data.</text>
</comment>
<feature type="compositionally biased region" description="Low complexity" evidence="1">
    <location>
        <begin position="17"/>
        <end position="27"/>
    </location>
</feature>
<organism evidence="2 3">
    <name type="scientific">Cyclotella atomus</name>
    <dbReference type="NCBI Taxonomy" id="382360"/>
    <lineage>
        <taxon>Eukaryota</taxon>
        <taxon>Sar</taxon>
        <taxon>Stramenopiles</taxon>
        <taxon>Ochrophyta</taxon>
        <taxon>Bacillariophyta</taxon>
        <taxon>Coscinodiscophyceae</taxon>
        <taxon>Thalassiosirophycidae</taxon>
        <taxon>Stephanodiscales</taxon>
        <taxon>Stephanodiscaceae</taxon>
        <taxon>Cyclotella</taxon>
    </lineage>
</organism>
<dbReference type="AlphaFoldDB" id="A0ABD3N651"/>
<evidence type="ECO:0000256" key="1">
    <source>
        <dbReference type="SAM" id="MobiDB-lite"/>
    </source>
</evidence>
<protein>
    <submittedName>
        <fullName evidence="2">Uncharacterized protein</fullName>
    </submittedName>
</protein>
<evidence type="ECO:0000313" key="3">
    <source>
        <dbReference type="Proteomes" id="UP001530400"/>
    </source>
</evidence>
<feature type="compositionally biased region" description="Polar residues" evidence="1">
    <location>
        <begin position="201"/>
        <end position="215"/>
    </location>
</feature>
<keyword evidence="3" id="KW-1185">Reference proteome</keyword>
<dbReference type="EMBL" id="JALLPJ020001286">
    <property type="protein sequence ID" value="KAL3771492.1"/>
    <property type="molecule type" value="Genomic_DNA"/>
</dbReference>
<accession>A0ABD3N651</accession>
<proteinExistence type="predicted"/>
<gene>
    <name evidence="2" type="ORF">ACHAWO_000613</name>
</gene>
<feature type="compositionally biased region" description="Acidic residues" evidence="1">
    <location>
        <begin position="179"/>
        <end position="189"/>
    </location>
</feature>
<reference evidence="2 3" key="1">
    <citation type="submission" date="2024-10" db="EMBL/GenBank/DDBJ databases">
        <title>Updated reference genomes for cyclostephanoid diatoms.</title>
        <authorList>
            <person name="Roberts W.R."/>
            <person name="Alverson A.J."/>
        </authorList>
    </citation>
    <scope>NUCLEOTIDE SEQUENCE [LARGE SCALE GENOMIC DNA]</scope>
    <source>
        <strain evidence="2 3">AJA010-31</strain>
    </source>
</reference>
<feature type="compositionally biased region" description="Basic and acidic residues" evidence="1">
    <location>
        <begin position="28"/>
        <end position="37"/>
    </location>
</feature>
<sequence length="604" mass="69095">MGAELSTYEGNATEQASTNSRNSTRSTSRTETHRKSREVLRLVRSLEVRADFYELKEKHNGAGQKRDVDERKEVKNEGPSCYTVITSQCAHLHSEMKALCSQPHHVFTQYELSQIILKLLTLLSATVTIDYIVQPIGCITREEEEVKYQVKTKTDDGDRPSQSSTHDLDISNHANFDWGDMEPDTDEVQQVETKTDDGGRPSQSSIEDLASQSSIEDLDISNHANFDWGETEPEDNHVDAKRSTSPTPLKKVYSKSSSDLKALEYLVSTQAILKSSNRKSSSDLKAQADFARASLNGSSDDIHMKQRIEHISSAFEDYLDEQLSKKEQQEDEQNSRNAFYRRNTITEKKQTVSLQFDNMGYIVGGAFSEDAINDSMLTMLSDGKQVLDVTFCGSQGRIMQDSYGHRASTPANSVDTSFALPYQAREALLSVLVLLLNQKKELESISNSIKARTRRKKMRMKKQQQQDSWWFSSIFGSQEVKDDEWMLILNWQPLLRLLIKTTPFLNTQSQEPIRMQFLKNQTPLEKKTVLLITGSRKFFDQGIRPKGCNEMTTTDCTARELWHYVKMDLTDDTHPNSYFRALVILYLFHPSDYSRQFYLKHMPR</sequence>
<feature type="compositionally biased region" description="Basic and acidic residues" evidence="1">
    <location>
        <begin position="150"/>
        <end position="159"/>
    </location>
</feature>
<evidence type="ECO:0000313" key="2">
    <source>
        <dbReference type="EMBL" id="KAL3771492.1"/>
    </source>
</evidence>
<feature type="region of interest" description="Disordered" evidence="1">
    <location>
        <begin position="1"/>
        <end position="37"/>
    </location>
</feature>